<keyword evidence="5" id="KW-0902">Two-component regulatory system</keyword>
<evidence type="ECO:0000256" key="9">
    <source>
        <dbReference type="ARBA" id="ARBA00024867"/>
    </source>
</evidence>
<dbReference type="EMBL" id="DXIQ01000043">
    <property type="protein sequence ID" value="HIV38745.1"/>
    <property type="molecule type" value="Genomic_DNA"/>
</dbReference>
<dbReference type="PROSITE" id="PS50110">
    <property type="entry name" value="RESPONSE_REGULATORY"/>
    <property type="match status" value="1"/>
</dbReference>
<evidence type="ECO:0000256" key="3">
    <source>
        <dbReference type="ARBA" id="ARBA00022490"/>
    </source>
</evidence>
<comment type="function">
    <text evidence="9">May play the central regulatory role in sporulation. It may be an element of the effector pathway responsible for the activation of sporulation genes in response to nutritional stress. Spo0A may act in concert with spo0H (a sigma factor) to control the expression of some genes that are critical to the sporulation process.</text>
</comment>
<evidence type="ECO:0000256" key="5">
    <source>
        <dbReference type="ARBA" id="ARBA00023012"/>
    </source>
</evidence>
<keyword evidence="7" id="KW-0238">DNA-binding</keyword>
<dbReference type="SMART" id="SM00448">
    <property type="entry name" value="REC"/>
    <property type="match status" value="1"/>
</dbReference>
<dbReference type="GO" id="GO:0003700">
    <property type="term" value="F:DNA-binding transcription factor activity"/>
    <property type="evidence" value="ECO:0007669"/>
    <property type="project" value="InterPro"/>
</dbReference>
<sequence length="508" mass="58347">MKKVMLVEDEEFILQGIRYIVDWEAISMEVTAMAHNGREALEMFQKEPADIVVTDVEMPLMNGLELLEEIRKISPRTRFLILSGYDEFEYARKALKLDVEEYILKPINEEQLQQALISAGEHLDKMDRESAGNMEDKIGWHRFLKGKLSQEGEAGFKQMLPKIGTGEKVYPSLMKVDTGTLSEKASLSDVLAALQKEPEKIKAIYLATDTLFLLLYAGKETKDREVTEFYRGFQDRLESQMGIMSFLTVTSPIEDYEMLPKCYGTASRLQKYKMLEGYGSCISEADIQDRKWGDGAIDEGLLRKMILKKDREGAVGYIEDLFINNLESGVKVDVLYQIALKIVMILQDIKGEYKLTQSTNLQGVSEMIEKIYQAEDLRGLKAVFISEISEIITYLHTEDSQYTPVVRQIMEEVQKNYKEDMNLKTLSYKYHMNASYLGQIFQKETGSSFAQYLNNVKNSIAKDLILNTNMKINDIAREVGYPDTSYFYRKFKQCYGVSPASLRNMKKY</sequence>
<dbReference type="InterPro" id="IPR018060">
    <property type="entry name" value="HTH_AraC"/>
</dbReference>
<comment type="subcellular location">
    <subcellularLocation>
        <location evidence="1">Cytoplasm</location>
    </subcellularLocation>
</comment>
<dbReference type="SUPFAM" id="SSF46689">
    <property type="entry name" value="Homeodomain-like"/>
    <property type="match status" value="2"/>
</dbReference>
<evidence type="ECO:0000259" key="11">
    <source>
        <dbReference type="PROSITE" id="PS01124"/>
    </source>
</evidence>
<feature type="domain" description="Response regulatory" evidence="12">
    <location>
        <begin position="3"/>
        <end position="120"/>
    </location>
</feature>
<dbReference type="CDD" id="cd17536">
    <property type="entry name" value="REC_YesN-like"/>
    <property type="match status" value="1"/>
</dbReference>
<accession>A0A9D1TFA4</accession>
<dbReference type="GO" id="GO:0043565">
    <property type="term" value="F:sequence-specific DNA binding"/>
    <property type="evidence" value="ECO:0007669"/>
    <property type="project" value="InterPro"/>
</dbReference>
<dbReference type="SUPFAM" id="SSF52172">
    <property type="entry name" value="CheY-like"/>
    <property type="match status" value="1"/>
</dbReference>
<comment type="caution">
    <text evidence="13">The sequence shown here is derived from an EMBL/GenBank/DDBJ whole genome shotgun (WGS) entry which is preliminary data.</text>
</comment>
<feature type="domain" description="HTH araC/xylS-type" evidence="11">
    <location>
        <begin position="407"/>
        <end position="505"/>
    </location>
</feature>
<keyword evidence="4 10" id="KW-0597">Phosphoprotein</keyword>
<dbReference type="PRINTS" id="PR00032">
    <property type="entry name" value="HTHARAC"/>
</dbReference>
<dbReference type="Pfam" id="PF00072">
    <property type="entry name" value="Response_reg"/>
    <property type="match status" value="1"/>
</dbReference>
<evidence type="ECO:0000256" key="7">
    <source>
        <dbReference type="ARBA" id="ARBA00023125"/>
    </source>
</evidence>
<dbReference type="Gene3D" id="3.40.50.2300">
    <property type="match status" value="1"/>
</dbReference>
<dbReference type="GO" id="GO:0000160">
    <property type="term" value="P:phosphorelay signal transduction system"/>
    <property type="evidence" value="ECO:0007669"/>
    <property type="project" value="UniProtKB-KW"/>
</dbReference>
<reference evidence="13" key="2">
    <citation type="submission" date="2021-04" db="EMBL/GenBank/DDBJ databases">
        <authorList>
            <person name="Gilroy R."/>
        </authorList>
    </citation>
    <scope>NUCLEOTIDE SEQUENCE</scope>
    <source>
        <strain evidence="13">CHK195-9823</strain>
    </source>
</reference>
<dbReference type="Proteomes" id="UP000886814">
    <property type="component" value="Unassembled WGS sequence"/>
</dbReference>
<proteinExistence type="predicted"/>
<evidence type="ECO:0000256" key="1">
    <source>
        <dbReference type="ARBA" id="ARBA00004496"/>
    </source>
</evidence>
<protein>
    <recommendedName>
        <fullName evidence="2">Stage 0 sporulation protein A homolog</fullName>
    </recommendedName>
</protein>
<dbReference type="PANTHER" id="PTHR42713">
    <property type="entry name" value="HISTIDINE KINASE-RELATED"/>
    <property type="match status" value="1"/>
</dbReference>
<evidence type="ECO:0000313" key="14">
    <source>
        <dbReference type="Proteomes" id="UP000886814"/>
    </source>
</evidence>
<gene>
    <name evidence="13" type="ORF">H9747_07065</name>
</gene>
<dbReference type="PROSITE" id="PS01124">
    <property type="entry name" value="HTH_ARAC_FAMILY_2"/>
    <property type="match status" value="1"/>
</dbReference>
<dbReference type="AlphaFoldDB" id="A0A9D1TFA4"/>
<evidence type="ECO:0000256" key="4">
    <source>
        <dbReference type="ARBA" id="ARBA00022553"/>
    </source>
</evidence>
<dbReference type="InterPro" id="IPR020449">
    <property type="entry name" value="Tscrpt_reg_AraC-type_HTH"/>
</dbReference>
<dbReference type="InterPro" id="IPR051552">
    <property type="entry name" value="HptR"/>
</dbReference>
<keyword evidence="3" id="KW-0963">Cytoplasm</keyword>
<dbReference type="InterPro" id="IPR001789">
    <property type="entry name" value="Sig_transdc_resp-reg_receiver"/>
</dbReference>
<dbReference type="InterPro" id="IPR009057">
    <property type="entry name" value="Homeodomain-like_sf"/>
</dbReference>
<dbReference type="GO" id="GO:0005737">
    <property type="term" value="C:cytoplasm"/>
    <property type="evidence" value="ECO:0007669"/>
    <property type="project" value="UniProtKB-SubCell"/>
</dbReference>
<dbReference type="Pfam" id="PF12833">
    <property type="entry name" value="HTH_18"/>
    <property type="match status" value="1"/>
</dbReference>
<feature type="modified residue" description="4-aspartylphosphate" evidence="10">
    <location>
        <position position="55"/>
    </location>
</feature>
<evidence type="ECO:0000256" key="10">
    <source>
        <dbReference type="PROSITE-ProRule" id="PRU00169"/>
    </source>
</evidence>
<keyword evidence="8" id="KW-0804">Transcription</keyword>
<dbReference type="Gene3D" id="1.10.10.60">
    <property type="entry name" value="Homeodomain-like"/>
    <property type="match status" value="2"/>
</dbReference>
<reference evidence="13" key="1">
    <citation type="journal article" date="2021" name="PeerJ">
        <title>Extensive microbial diversity within the chicken gut microbiome revealed by metagenomics and culture.</title>
        <authorList>
            <person name="Gilroy R."/>
            <person name="Ravi A."/>
            <person name="Getino M."/>
            <person name="Pursley I."/>
            <person name="Horton D.L."/>
            <person name="Alikhan N.F."/>
            <person name="Baker D."/>
            <person name="Gharbi K."/>
            <person name="Hall N."/>
            <person name="Watson M."/>
            <person name="Adriaenssens E.M."/>
            <person name="Foster-Nyarko E."/>
            <person name="Jarju S."/>
            <person name="Secka A."/>
            <person name="Antonio M."/>
            <person name="Oren A."/>
            <person name="Chaudhuri R.R."/>
            <person name="La Ragione R."/>
            <person name="Hildebrand F."/>
            <person name="Pallen M.J."/>
        </authorList>
    </citation>
    <scope>NUCLEOTIDE SEQUENCE</scope>
    <source>
        <strain evidence="13">CHK195-9823</strain>
    </source>
</reference>
<evidence type="ECO:0000256" key="6">
    <source>
        <dbReference type="ARBA" id="ARBA00023015"/>
    </source>
</evidence>
<organism evidence="13 14">
    <name type="scientific">Candidatus Blautia stercorigallinarum</name>
    <dbReference type="NCBI Taxonomy" id="2838501"/>
    <lineage>
        <taxon>Bacteria</taxon>
        <taxon>Bacillati</taxon>
        <taxon>Bacillota</taxon>
        <taxon>Clostridia</taxon>
        <taxon>Lachnospirales</taxon>
        <taxon>Lachnospiraceae</taxon>
        <taxon>Blautia</taxon>
    </lineage>
</organism>
<evidence type="ECO:0000256" key="2">
    <source>
        <dbReference type="ARBA" id="ARBA00018672"/>
    </source>
</evidence>
<name>A0A9D1TFA4_9FIRM</name>
<evidence type="ECO:0000256" key="8">
    <source>
        <dbReference type="ARBA" id="ARBA00023163"/>
    </source>
</evidence>
<keyword evidence="6" id="KW-0805">Transcription regulation</keyword>
<dbReference type="SMART" id="SM00342">
    <property type="entry name" value="HTH_ARAC"/>
    <property type="match status" value="1"/>
</dbReference>
<evidence type="ECO:0000313" key="13">
    <source>
        <dbReference type="EMBL" id="HIV38745.1"/>
    </source>
</evidence>
<dbReference type="PANTHER" id="PTHR42713:SF3">
    <property type="entry name" value="TRANSCRIPTIONAL REGULATORY PROTEIN HPTR"/>
    <property type="match status" value="1"/>
</dbReference>
<dbReference type="InterPro" id="IPR011006">
    <property type="entry name" value="CheY-like_superfamily"/>
</dbReference>
<evidence type="ECO:0000259" key="12">
    <source>
        <dbReference type="PROSITE" id="PS50110"/>
    </source>
</evidence>